<feature type="region of interest" description="Disordered" evidence="1">
    <location>
        <begin position="1"/>
        <end position="49"/>
    </location>
</feature>
<evidence type="ECO:0000313" key="2">
    <source>
        <dbReference type="EMBL" id="KAA8914804.1"/>
    </source>
</evidence>
<proteinExistence type="predicted"/>
<comment type="caution">
    <text evidence="2">The sequence shown here is derived from an EMBL/GenBank/DDBJ whole genome shotgun (WGS) entry which is preliminary data.</text>
</comment>
<feature type="region of interest" description="Disordered" evidence="1">
    <location>
        <begin position="234"/>
        <end position="254"/>
    </location>
</feature>
<sequence length="308" mass="34150">MVGPTRSSKQSISSSPGSSHLKRSRTDVQDLLNTEEHTPKRKCEDLSEVSSSVPLQEILATVSQSEKSPAHEQRTSPLTTAMVIDWYRKAPNCIENWNAEDYQWKMHNMVRKHIEFKGYWISTSKGALATICIIGTVAVDNLYLSESGQYGYGLILSHLSDKTIATLSKFMMTFPKAEGNDPVAGKTPFSKDGHSLKINCSFVDVYGKTTSFDKDNTIGREFLQSFPEVKDARSAVEMSSTGPKNGPSSGSEVRSGQLVAVAAHLRAYQPDWKKATEWGYSLKLNSILILQDGENCMDEQGEEDTFSF</sequence>
<organism evidence="2 3">
    <name type="scientific">Sphaerosporella brunnea</name>
    <dbReference type="NCBI Taxonomy" id="1250544"/>
    <lineage>
        <taxon>Eukaryota</taxon>
        <taxon>Fungi</taxon>
        <taxon>Dikarya</taxon>
        <taxon>Ascomycota</taxon>
        <taxon>Pezizomycotina</taxon>
        <taxon>Pezizomycetes</taxon>
        <taxon>Pezizales</taxon>
        <taxon>Pyronemataceae</taxon>
        <taxon>Sphaerosporella</taxon>
    </lineage>
</organism>
<dbReference type="InParanoid" id="A0A5J5FAW6"/>
<evidence type="ECO:0000256" key="1">
    <source>
        <dbReference type="SAM" id="MobiDB-lite"/>
    </source>
</evidence>
<dbReference type="AlphaFoldDB" id="A0A5J5FAW6"/>
<gene>
    <name evidence="2" type="ORF">FN846DRAFT_885620</name>
</gene>
<dbReference type="EMBL" id="VXIS01000002">
    <property type="protein sequence ID" value="KAA8914804.1"/>
    <property type="molecule type" value="Genomic_DNA"/>
</dbReference>
<keyword evidence="3" id="KW-1185">Reference proteome</keyword>
<feature type="compositionally biased region" description="Basic and acidic residues" evidence="1">
    <location>
        <begin position="24"/>
        <end position="45"/>
    </location>
</feature>
<dbReference type="Proteomes" id="UP000326924">
    <property type="component" value="Unassembled WGS sequence"/>
</dbReference>
<evidence type="ECO:0000313" key="3">
    <source>
        <dbReference type="Proteomes" id="UP000326924"/>
    </source>
</evidence>
<reference evidence="2 3" key="1">
    <citation type="submission" date="2019-09" db="EMBL/GenBank/DDBJ databases">
        <title>Draft genome of the ectomycorrhizal ascomycete Sphaerosporella brunnea.</title>
        <authorList>
            <consortium name="DOE Joint Genome Institute"/>
            <person name="Benucci G.M."/>
            <person name="Marozzi G."/>
            <person name="Antonielli L."/>
            <person name="Sanchez S."/>
            <person name="Marco P."/>
            <person name="Wang X."/>
            <person name="Falini L.B."/>
            <person name="Barry K."/>
            <person name="Haridas S."/>
            <person name="Lipzen A."/>
            <person name="Labutti K."/>
            <person name="Grigoriev I.V."/>
            <person name="Murat C."/>
            <person name="Martin F."/>
            <person name="Albertini E."/>
            <person name="Donnini D."/>
            <person name="Bonito G."/>
        </authorList>
    </citation>
    <scope>NUCLEOTIDE SEQUENCE [LARGE SCALE GENOMIC DNA]</scope>
    <source>
        <strain evidence="2 3">Sb_GMNB300</strain>
    </source>
</reference>
<name>A0A5J5FAW6_9PEZI</name>
<feature type="compositionally biased region" description="Low complexity" evidence="1">
    <location>
        <begin position="7"/>
        <end position="19"/>
    </location>
</feature>
<protein>
    <submittedName>
        <fullName evidence="2">Uncharacterized protein</fullName>
    </submittedName>
</protein>
<feature type="compositionally biased region" description="Polar residues" evidence="1">
    <location>
        <begin position="237"/>
        <end position="254"/>
    </location>
</feature>
<accession>A0A5J5FAW6</accession>